<dbReference type="STRING" id="1150600.ADIARSV_1696"/>
<dbReference type="PANTHER" id="PTHR42776">
    <property type="entry name" value="SERINE PEPTIDASE S9 FAMILY MEMBER"/>
    <property type="match status" value="1"/>
</dbReference>
<dbReference type="Gene3D" id="2.120.10.30">
    <property type="entry name" value="TolB, C-terminal domain"/>
    <property type="match status" value="1"/>
</dbReference>
<accession>R9GU69</accession>
<evidence type="ECO:0000259" key="4">
    <source>
        <dbReference type="Pfam" id="PF00326"/>
    </source>
</evidence>
<evidence type="ECO:0000256" key="1">
    <source>
        <dbReference type="ARBA" id="ARBA00022801"/>
    </source>
</evidence>
<dbReference type="SUPFAM" id="SSF53474">
    <property type="entry name" value="alpha/beta-Hydrolases"/>
    <property type="match status" value="1"/>
</dbReference>
<keyword evidence="6" id="KW-1185">Reference proteome</keyword>
<dbReference type="Proteomes" id="UP000014174">
    <property type="component" value="Unassembled WGS sequence"/>
</dbReference>
<sequence>MKIKIIYGLVWLLLFASCAQDKKAQRIPLEDFFKNPKKTAFQLSPDGQYISFLQPYKNQMNVYVQKLEGSKITRISSELNYSISYYVWGNNDEIVYLKNNDENGPSLYVVNKKGDKFRSLFSEGKLRLKFINPYRIVKNQLLIAINKRDSTFFDAYRLNIRTGELRLAEKNPGNISHWIADENGQIKLAVATDGVNETLLYRSKERESFKPVVTNSFKTKIAPIGFSSSDEGVIYALSNQHRDKMALVEINCVTGKEEKLIYSNDSVDVSEAGYSPLNHRLLYAGYETWKKKRYYLDDSVRKLYQHLEKLLPNTEVQITGNDDAEKKFIVKTFTDRSPETYYMYDLTKEKLTKLSEVNPSLPLNAMCEMKPISFKAKDNRTINGYLTLPIGFKAENLPLIVIPHGGPTSRASWGFNSEVQFFANRGYAVFQPNYRGSKGYGKSFWIAGFQKWGSDIQDDITAGVKWLITEKIADKNRVAIYGTGFGGFSALHGLCFQPDLYRCGASQAGFVNLFTYIKAVPPYFKPILRMYYEMVGNPEQQMDYLRAVSPVFHTDKIVAPLFIAQDLKDPRANINETNQFVKELKNRKIPITYLVRDNDQLNNLEEQMDFYRQLEVFLSDNLNK</sequence>
<dbReference type="PROSITE" id="PS51257">
    <property type="entry name" value="PROKAR_LIPOPROTEIN"/>
    <property type="match status" value="1"/>
</dbReference>
<comment type="caution">
    <text evidence="5">The sequence shown here is derived from an EMBL/GenBank/DDBJ whole genome shotgun (WGS) entry which is preliminary data.</text>
</comment>
<reference evidence="5 6" key="1">
    <citation type="journal article" date="2013" name="Genome Announc.">
        <title>Draft Genome Sequence of Arcticibacter svalbardensis Strain MN12-7T, a Member of the Family Sphingobacteriaceae Isolated from an Arctic Soil Sample.</title>
        <authorList>
            <person name="Shivaji S."/>
            <person name="Ara S."/>
            <person name="Prasad S."/>
            <person name="Manasa B.P."/>
            <person name="Begum Z."/>
            <person name="Singh A."/>
            <person name="Kumar Pinnaka A."/>
        </authorList>
    </citation>
    <scope>NUCLEOTIDE SEQUENCE [LARGE SCALE GENOMIC DNA]</scope>
    <source>
        <strain evidence="5 6">MN12-7</strain>
    </source>
</reference>
<dbReference type="eggNOG" id="COG1506">
    <property type="taxonomic scope" value="Bacteria"/>
</dbReference>
<proteinExistence type="predicted"/>
<feature type="signal peptide" evidence="3">
    <location>
        <begin position="1"/>
        <end position="19"/>
    </location>
</feature>
<feature type="coiled-coil region" evidence="2">
    <location>
        <begin position="594"/>
        <end position="621"/>
    </location>
</feature>
<dbReference type="GO" id="GO:0004252">
    <property type="term" value="F:serine-type endopeptidase activity"/>
    <property type="evidence" value="ECO:0007669"/>
    <property type="project" value="TreeGrafter"/>
</dbReference>
<dbReference type="AlphaFoldDB" id="R9GU69"/>
<organism evidence="5 6">
    <name type="scientific">Arcticibacter svalbardensis MN12-7</name>
    <dbReference type="NCBI Taxonomy" id="1150600"/>
    <lineage>
        <taxon>Bacteria</taxon>
        <taxon>Pseudomonadati</taxon>
        <taxon>Bacteroidota</taxon>
        <taxon>Sphingobacteriia</taxon>
        <taxon>Sphingobacteriales</taxon>
        <taxon>Sphingobacteriaceae</taxon>
        <taxon>Arcticibacter</taxon>
    </lineage>
</organism>
<evidence type="ECO:0000256" key="3">
    <source>
        <dbReference type="SAM" id="SignalP"/>
    </source>
</evidence>
<dbReference type="InterPro" id="IPR011042">
    <property type="entry name" value="6-blade_b-propeller_TolB-like"/>
</dbReference>
<dbReference type="InterPro" id="IPR001375">
    <property type="entry name" value="Peptidase_S9_cat"/>
</dbReference>
<evidence type="ECO:0000313" key="5">
    <source>
        <dbReference type="EMBL" id="EOR95208.1"/>
    </source>
</evidence>
<dbReference type="Gene3D" id="3.40.50.1820">
    <property type="entry name" value="alpha/beta hydrolase"/>
    <property type="match status" value="1"/>
</dbReference>
<protein>
    <submittedName>
        <fullName evidence="5">Putative dipeptidyl anminopeptidase</fullName>
    </submittedName>
</protein>
<gene>
    <name evidence="5" type="ORF">ADIARSV_1696</name>
</gene>
<dbReference type="EMBL" id="AQPN01000063">
    <property type="protein sequence ID" value="EOR95208.1"/>
    <property type="molecule type" value="Genomic_DNA"/>
</dbReference>
<dbReference type="Pfam" id="PF00326">
    <property type="entry name" value="Peptidase_S9"/>
    <property type="match status" value="1"/>
</dbReference>
<feature type="chain" id="PRO_5004481957" evidence="3">
    <location>
        <begin position="20"/>
        <end position="624"/>
    </location>
</feature>
<dbReference type="PANTHER" id="PTHR42776:SF27">
    <property type="entry name" value="DIPEPTIDYL PEPTIDASE FAMILY MEMBER 6"/>
    <property type="match status" value="1"/>
</dbReference>
<dbReference type="OrthoDB" id="108903at2"/>
<dbReference type="InterPro" id="IPR029058">
    <property type="entry name" value="AB_hydrolase_fold"/>
</dbReference>
<name>R9GU69_9SPHI</name>
<evidence type="ECO:0000313" key="6">
    <source>
        <dbReference type="Proteomes" id="UP000014174"/>
    </source>
</evidence>
<keyword evidence="3" id="KW-0732">Signal</keyword>
<dbReference type="PATRIC" id="fig|1150600.3.peg.1670"/>
<evidence type="ECO:0000256" key="2">
    <source>
        <dbReference type="SAM" id="Coils"/>
    </source>
</evidence>
<feature type="domain" description="Peptidase S9 prolyl oligopeptidase catalytic" evidence="4">
    <location>
        <begin position="413"/>
        <end position="599"/>
    </location>
</feature>
<dbReference type="GO" id="GO:0006508">
    <property type="term" value="P:proteolysis"/>
    <property type="evidence" value="ECO:0007669"/>
    <property type="project" value="InterPro"/>
</dbReference>
<dbReference type="SUPFAM" id="SSF82171">
    <property type="entry name" value="DPP6 N-terminal domain-like"/>
    <property type="match status" value="1"/>
</dbReference>
<dbReference type="RefSeq" id="WP_016194932.1">
    <property type="nucleotide sequence ID" value="NZ_AQPN01000063.1"/>
</dbReference>
<keyword evidence="2" id="KW-0175">Coiled coil</keyword>
<keyword evidence="1" id="KW-0378">Hydrolase</keyword>